<dbReference type="Proteomes" id="UP000004349">
    <property type="component" value="Unassembled WGS sequence"/>
</dbReference>
<protein>
    <submittedName>
        <fullName evidence="1">Uncharacterized protein</fullName>
    </submittedName>
</protein>
<feature type="non-terminal residue" evidence="1">
    <location>
        <position position="1"/>
    </location>
</feature>
<evidence type="ECO:0000313" key="2">
    <source>
        <dbReference type="Proteomes" id="UP000004349"/>
    </source>
</evidence>
<evidence type="ECO:0000313" key="1">
    <source>
        <dbReference type="EMBL" id="EGU29593.1"/>
    </source>
</evidence>
<comment type="caution">
    <text evidence="1">The sequence shown here is derived from an EMBL/GenBank/DDBJ whole genome shotgun (WGS) entry which is preliminary data.</text>
</comment>
<accession>F9RVE6</accession>
<dbReference type="EMBL" id="AFWE01000224">
    <property type="protein sequence ID" value="EGU29593.1"/>
    <property type="molecule type" value="Genomic_DNA"/>
</dbReference>
<dbReference type="AlphaFoldDB" id="F9RVE6"/>
<organism evidence="1 2">
    <name type="scientific">Vibrio scophthalmi LMG 19158</name>
    <dbReference type="NCBI Taxonomy" id="870967"/>
    <lineage>
        <taxon>Bacteria</taxon>
        <taxon>Pseudomonadati</taxon>
        <taxon>Pseudomonadota</taxon>
        <taxon>Gammaproteobacteria</taxon>
        <taxon>Vibrionales</taxon>
        <taxon>Vibrionaceae</taxon>
        <taxon>Vibrio</taxon>
    </lineage>
</organism>
<proteinExistence type="predicted"/>
<gene>
    <name evidence="1" type="ORF">VIS19158_13702</name>
</gene>
<name>F9RVE6_9VIBR</name>
<sequence length="47" mass="5194">GIKPQQKCWGFFTSGFWSLSLLGRAADPANYKTARVEDSNLSTPAIY</sequence>
<reference evidence="1 2" key="1">
    <citation type="journal article" date="2012" name="Int. J. Syst. Evol. Microbiol.">
        <title>Vibrio caribbeanicus sp. nov., isolated from the marine sponge Scleritoderma cyanea.</title>
        <authorList>
            <person name="Hoffmann M."/>
            <person name="Monday S.R."/>
            <person name="Allard M.W."/>
            <person name="Strain E.A."/>
            <person name="Whittaker P."/>
            <person name="Naum M."/>
            <person name="McCarthy P.J."/>
            <person name="Lopez J.V."/>
            <person name="Fischer M."/>
            <person name="Brown E.W."/>
        </authorList>
    </citation>
    <scope>NUCLEOTIDE SEQUENCE [LARGE SCALE GENOMIC DNA]</scope>
    <source>
        <strain evidence="1 2">LMG 19158</strain>
    </source>
</reference>